<proteinExistence type="predicted"/>
<dbReference type="AlphaFoldDB" id="A0A382TXP3"/>
<dbReference type="EMBL" id="UINC01139966">
    <property type="protein sequence ID" value="SVD26834.1"/>
    <property type="molecule type" value="Genomic_DNA"/>
</dbReference>
<accession>A0A382TXP3</accession>
<organism evidence="1">
    <name type="scientific">marine metagenome</name>
    <dbReference type="NCBI Taxonomy" id="408172"/>
    <lineage>
        <taxon>unclassified sequences</taxon>
        <taxon>metagenomes</taxon>
        <taxon>ecological metagenomes</taxon>
    </lineage>
</organism>
<name>A0A382TXP3_9ZZZZ</name>
<protein>
    <submittedName>
        <fullName evidence="1">Uncharacterized protein</fullName>
    </submittedName>
</protein>
<evidence type="ECO:0000313" key="1">
    <source>
        <dbReference type="EMBL" id="SVD26834.1"/>
    </source>
</evidence>
<gene>
    <name evidence="1" type="ORF">METZ01_LOCUS379688</name>
</gene>
<feature type="non-terminal residue" evidence="1">
    <location>
        <position position="53"/>
    </location>
</feature>
<sequence length="53" mass="5965">MFESKFILPLRQLNLRSIYLLLLFLLLAGTLMAAPKFLEPLLSYDTANPVAAI</sequence>
<reference evidence="1" key="1">
    <citation type="submission" date="2018-05" db="EMBL/GenBank/DDBJ databases">
        <authorList>
            <person name="Lanie J.A."/>
            <person name="Ng W.-L."/>
            <person name="Kazmierczak K.M."/>
            <person name="Andrzejewski T.M."/>
            <person name="Davidsen T.M."/>
            <person name="Wayne K.J."/>
            <person name="Tettelin H."/>
            <person name="Glass J.I."/>
            <person name="Rusch D."/>
            <person name="Podicherti R."/>
            <person name="Tsui H.-C.T."/>
            <person name="Winkler M.E."/>
        </authorList>
    </citation>
    <scope>NUCLEOTIDE SEQUENCE</scope>
</reference>